<dbReference type="GO" id="GO:0046872">
    <property type="term" value="F:metal ion binding"/>
    <property type="evidence" value="ECO:0007669"/>
    <property type="project" value="UniProtKB-KW"/>
</dbReference>
<dbReference type="EMBL" id="AUZY01011607">
    <property type="protein sequence ID" value="EQD33848.1"/>
    <property type="molecule type" value="Genomic_DNA"/>
</dbReference>
<keyword evidence="3" id="KW-0349">Heme</keyword>
<dbReference type="InterPro" id="IPR009050">
    <property type="entry name" value="Globin-like_sf"/>
</dbReference>
<dbReference type="AlphaFoldDB" id="T0YL52"/>
<accession>T0YL52</accession>
<dbReference type="InterPro" id="IPR012292">
    <property type="entry name" value="Globin/Proto"/>
</dbReference>
<comment type="cofactor">
    <cofactor evidence="1">
        <name>heme</name>
        <dbReference type="ChEBI" id="CHEBI:30413"/>
    </cofactor>
</comment>
<evidence type="ECO:0000256" key="4">
    <source>
        <dbReference type="ARBA" id="ARBA00022723"/>
    </source>
</evidence>
<dbReference type="GO" id="GO:0015671">
    <property type="term" value="P:oxygen transport"/>
    <property type="evidence" value="ECO:0007669"/>
    <property type="project" value="InterPro"/>
</dbReference>
<evidence type="ECO:0000256" key="1">
    <source>
        <dbReference type="ARBA" id="ARBA00001971"/>
    </source>
</evidence>
<reference evidence="7" key="1">
    <citation type="submission" date="2013-08" db="EMBL/GenBank/DDBJ databases">
        <authorList>
            <person name="Mendez C."/>
            <person name="Richter M."/>
            <person name="Ferrer M."/>
            <person name="Sanchez J."/>
        </authorList>
    </citation>
    <scope>NUCLEOTIDE SEQUENCE</scope>
</reference>
<evidence type="ECO:0000256" key="2">
    <source>
        <dbReference type="ARBA" id="ARBA00022448"/>
    </source>
</evidence>
<dbReference type="CDD" id="cd00454">
    <property type="entry name" value="TrHb1_N"/>
    <property type="match status" value="1"/>
</dbReference>
<gene>
    <name evidence="7" type="ORF">B1B_17387</name>
    <name evidence="6" type="ORF">B2A_15954</name>
</gene>
<evidence type="ECO:0000256" key="5">
    <source>
        <dbReference type="ARBA" id="ARBA00023004"/>
    </source>
</evidence>
<organism evidence="7">
    <name type="scientific">mine drainage metagenome</name>
    <dbReference type="NCBI Taxonomy" id="410659"/>
    <lineage>
        <taxon>unclassified sequences</taxon>
        <taxon>metagenomes</taxon>
        <taxon>ecological metagenomes</taxon>
    </lineage>
</organism>
<name>T0YL52_9ZZZZ</name>
<dbReference type="InterPro" id="IPR001486">
    <property type="entry name" value="Hemoglobin_trunc"/>
</dbReference>
<keyword evidence="4" id="KW-0479">Metal-binding</keyword>
<evidence type="ECO:0000313" key="6">
    <source>
        <dbReference type="EMBL" id="EQD25780.1"/>
    </source>
</evidence>
<dbReference type="InterPro" id="IPR019795">
    <property type="entry name" value="Globin_bac-like_CS"/>
</dbReference>
<sequence>MASRFQSVSVRVEDIMTATLYERLGGAAGIAGLVDDVIAAHLVNPVVKTRFENIKDLQHAKRMAREFFCAGSGGPEAYTGRDMLAAHKGMNISEQEYLAVMDDIVGAMEKHGLGADTRNDVIAILYSIKRDIIRV</sequence>
<keyword evidence="2" id="KW-0813">Transport</keyword>
<proteinExistence type="predicted"/>
<dbReference type="EMBL" id="AUZZ01011596">
    <property type="protein sequence ID" value="EQD25780.1"/>
    <property type="molecule type" value="Genomic_DNA"/>
</dbReference>
<evidence type="ECO:0000256" key="3">
    <source>
        <dbReference type="ARBA" id="ARBA00022617"/>
    </source>
</evidence>
<comment type="caution">
    <text evidence="7">The sequence shown here is derived from an EMBL/GenBank/DDBJ whole genome shotgun (WGS) entry which is preliminary data.</text>
</comment>
<protein>
    <submittedName>
        <fullName evidence="7">Globin</fullName>
    </submittedName>
</protein>
<dbReference type="SUPFAM" id="SSF46458">
    <property type="entry name" value="Globin-like"/>
    <property type="match status" value="1"/>
</dbReference>
<dbReference type="GO" id="GO:0020037">
    <property type="term" value="F:heme binding"/>
    <property type="evidence" value="ECO:0007669"/>
    <property type="project" value="InterPro"/>
</dbReference>
<dbReference type="Pfam" id="PF01152">
    <property type="entry name" value="Bac_globin"/>
    <property type="match status" value="1"/>
</dbReference>
<reference evidence="7" key="2">
    <citation type="journal article" date="2014" name="ISME J.">
        <title>Microbial stratification in low pH oxic and suboxic macroscopic growths along an acid mine drainage.</title>
        <authorList>
            <person name="Mendez-Garcia C."/>
            <person name="Mesa V."/>
            <person name="Sprenger R.R."/>
            <person name="Richter M."/>
            <person name="Diez M.S."/>
            <person name="Solano J."/>
            <person name="Bargiela R."/>
            <person name="Golyshina O.V."/>
            <person name="Manteca A."/>
            <person name="Ramos J.L."/>
            <person name="Gallego J.R."/>
            <person name="Llorente I."/>
            <person name="Martins Dos Santos V.A."/>
            <person name="Jensen O.N."/>
            <person name="Pelaez A.I."/>
            <person name="Sanchez J."/>
            <person name="Ferrer M."/>
        </authorList>
    </citation>
    <scope>NUCLEOTIDE SEQUENCE</scope>
</reference>
<evidence type="ECO:0000313" key="7">
    <source>
        <dbReference type="EMBL" id="EQD33848.1"/>
    </source>
</evidence>
<dbReference type="GO" id="GO:0019825">
    <property type="term" value="F:oxygen binding"/>
    <property type="evidence" value="ECO:0007669"/>
    <property type="project" value="InterPro"/>
</dbReference>
<dbReference type="PROSITE" id="PS01213">
    <property type="entry name" value="GLOBIN_FAM_2"/>
    <property type="match status" value="1"/>
</dbReference>
<dbReference type="Gene3D" id="1.10.490.10">
    <property type="entry name" value="Globins"/>
    <property type="match status" value="1"/>
</dbReference>
<keyword evidence="5" id="KW-0408">Iron</keyword>